<reference evidence="7" key="1">
    <citation type="submission" date="2022-12" db="EMBL/GenBank/DDBJ databases">
        <title>Draft genome assemblies for two species of Escallonia (Escalloniales).</title>
        <authorList>
            <person name="Chanderbali A."/>
            <person name="Dervinis C."/>
            <person name="Anghel I."/>
            <person name="Soltis D."/>
            <person name="Soltis P."/>
            <person name="Zapata F."/>
        </authorList>
    </citation>
    <scope>NUCLEOTIDE SEQUENCE</scope>
    <source>
        <strain evidence="7">UCBG92.1500</strain>
        <tissue evidence="7">Leaf</tissue>
    </source>
</reference>
<evidence type="ECO:0000256" key="1">
    <source>
        <dbReference type="ARBA" id="ARBA00004141"/>
    </source>
</evidence>
<evidence type="ECO:0000313" key="7">
    <source>
        <dbReference type="EMBL" id="KAK2982905.1"/>
    </source>
</evidence>
<accession>A0AA88UFR3</accession>
<dbReference type="AlphaFoldDB" id="A0AA88UFR3"/>
<feature type="transmembrane region" description="Helical" evidence="5">
    <location>
        <begin position="67"/>
        <end position="88"/>
    </location>
</feature>
<evidence type="ECO:0000256" key="4">
    <source>
        <dbReference type="ARBA" id="ARBA00023136"/>
    </source>
</evidence>
<gene>
    <name evidence="7" type="ORF">RJ640_006319</name>
</gene>
<dbReference type="PANTHER" id="PTHR21576:SF97">
    <property type="entry name" value="MAJOR FACILITATOR SUPERFAMILY PROTEIN"/>
    <property type="match status" value="1"/>
</dbReference>
<protein>
    <recommendedName>
        <fullName evidence="6">Nodulin-like domain-containing protein</fullName>
    </recommendedName>
</protein>
<keyword evidence="3 5" id="KW-1133">Transmembrane helix</keyword>
<sequence length="106" mass="11756">MNKEAVIRRVNPVTKWHASRLEPSESNVQSRKKNKPAQQLTMLGVANDIGENVGILPGIACNKFPPWAVLMVGVFTSFLGYGVLWLAVSETRVKLKANIAPLWMLI</sequence>
<keyword evidence="4 5" id="KW-0472">Membrane</keyword>
<proteinExistence type="predicted"/>
<comment type="caution">
    <text evidence="7">The sequence shown here is derived from an EMBL/GenBank/DDBJ whole genome shotgun (WGS) entry which is preliminary data.</text>
</comment>
<evidence type="ECO:0000256" key="2">
    <source>
        <dbReference type="ARBA" id="ARBA00022692"/>
    </source>
</evidence>
<dbReference type="InterPro" id="IPR010658">
    <property type="entry name" value="Nodulin-like"/>
</dbReference>
<name>A0AA88UFR3_9ASTE</name>
<comment type="subcellular location">
    <subcellularLocation>
        <location evidence="1">Membrane</location>
        <topology evidence="1">Multi-pass membrane protein</topology>
    </subcellularLocation>
</comment>
<feature type="domain" description="Nodulin-like" evidence="6">
    <location>
        <begin position="37"/>
        <end position="96"/>
    </location>
</feature>
<dbReference type="Proteomes" id="UP001187471">
    <property type="component" value="Unassembled WGS sequence"/>
</dbReference>
<evidence type="ECO:0000313" key="8">
    <source>
        <dbReference type="Proteomes" id="UP001187471"/>
    </source>
</evidence>
<keyword evidence="8" id="KW-1185">Reference proteome</keyword>
<organism evidence="7 8">
    <name type="scientific">Escallonia rubra</name>
    <dbReference type="NCBI Taxonomy" id="112253"/>
    <lineage>
        <taxon>Eukaryota</taxon>
        <taxon>Viridiplantae</taxon>
        <taxon>Streptophyta</taxon>
        <taxon>Embryophyta</taxon>
        <taxon>Tracheophyta</taxon>
        <taxon>Spermatophyta</taxon>
        <taxon>Magnoliopsida</taxon>
        <taxon>eudicotyledons</taxon>
        <taxon>Gunneridae</taxon>
        <taxon>Pentapetalae</taxon>
        <taxon>asterids</taxon>
        <taxon>campanulids</taxon>
        <taxon>Escalloniales</taxon>
        <taxon>Escalloniaceae</taxon>
        <taxon>Escallonia</taxon>
    </lineage>
</organism>
<dbReference type="GO" id="GO:0016020">
    <property type="term" value="C:membrane"/>
    <property type="evidence" value="ECO:0007669"/>
    <property type="project" value="UniProtKB-SubCell"/>
</dbReference>
<evidence type="ECO:0000256" key="5">
    <source>
        <dbReference type="SAM" id="Phobius"/>
    </source>
</evidence>
<dbReference type="EMBL" id="JAVXUO010001376">
    <property type="protein sequence ID" value="KAK2982905.1"/>
    <property type="molecule type" value="Genomic_DNA"/>
</dbReference>
<evidence type="ECO:0000256" key="3">
    <source>
        <dbReference type="ARBA" id="ARBA00022989"/>
    </source>
</evidence>
<dbReference type="Pfam" id="PF06813">
    <property type="entry name" value="Nodulin-like"/>
    <property type="match status" value="1"/>
</dbReference>
<evidence type="ECO:0000259" key="6">
    <source>
        <dbReference type="Pfam" id="PF06813"/>
    </source>
</evidence>
<keyword evidence="2 5" id="KW-0812">Transmembrane</keyword>
<dbReference type="PANTHER" id="PTHR21576">
    <property type="entry name" value="UNCHARACTERIZED NODULIN-LIKE PROTEIN"/>
    <property type="match status" value="1"/>
</dbReference>